<dbReference type="Pfam" id="PF15891">
    <property type="entry name" value="Nuc_deoxyri_tr2"/>
    <property type="match status" value="1"/>
</dbReference>
<organism evidence="1 2">
    <name type="scientific">Psilocybe cf. subviscida</name>
    <dbReference type="NCBI Taxonomy" id="2480587"/>
    <lineage>
        <taxon>Eukaryota</taxon>
        <taxon>Fungi</taxon>
        <taxon>Dikarya</taxon>
        <taxon>Basidiomycota</taxon>
        <taxon>Agaricomycotina</taxon>
        <taxon>Agaricomycetes</taxon>
        <taxon>Agaricomycetidae</taxon>
        <taxon>Agaricales</taxon>
        <taxon>Agaricineae</taxon>
        <taxon>Strophariaceae</taxon>
        <taxon>Psilocybe</taxon>
    </lineage>
</organism>
<dbReference type="Proteomes" id="UP000567179">
    <property type="component" value="Unassembled WGS sequence"/>
</dbReference>
<dbReference type="EMBL" id="JAACJJ010000058">
    <property type="protein sequence ID" value="KAF5309970.1"/>
    <property type="molecule type" value="Genomic_DNA"/>
</dbReference>
<keyword evidence="2" id="KW-1185">Reference proteome</keyword>
<dbReference type="Gene3D" id="3.40.50.450">
    <property type="match status" value="1"/>
</dbReference>
<sequence length="163" mass="18186">MSPTASNPQIIKPLDRVDLSGTKSVFLSGSIDQDAATSWQVQLQAALGHHPGIAIINPHRPDWDASWTQDISSAPFREQVEWELDMLERADVIAVYFSPASQAPVTLLELGLFARSGKVVVACPEGFWKRGNVQVVCERWGIPLVDDLDALRREVERRLVERE</sequence>
<gene>
    <name evidence="1" type="ORF">D9619_010268</name>
</gene>
<evidence type="ECO:0000313" key="1">
    <source>
        <dbReference type="EMBL" id="KAF5309970.1"/>
    </source>
</evidence>
<evidence type="ECO:0000313" key="2">
    <source>
        <dbReference type="Proteomes" id="UP000567179"/>
    </source>
</evidence>
<dbReference type="InterPro" id="IPR039470">
    <property type="entry name" value="Nuc_deoxyri_tr2"/>
</dbReference>
<accession>A0A8H5ERQ5</accession>
<name>A0A8H5ERQ5_9AGAR</name>
<reference evidence="1 2" key="1">
    <citation type="journal article" date="2020" name="ISME J.">
        <title>Uncovering the hidden diversity of litter-decomposition mechanisms in mushroom-forming fungi.</title>
        <authorList>
            <person name="Floudas D."/>
            <person name="Bentzer J."/>
            <person name="Ahren D."/>
            <person name="Johansson T."/>
            <person name="Persson P."/>
            <person name="Tunlid A."/>
        </authorList>
    </citation>
    <scope>NUCLEOTIDE SEQUENCE [LARGE SCALE GENOMIC DNA]</scope>
    <source>
        <strain evidence="1 2">CBS 101986</strain>
    </source>
</reference>
<proteinExistence type="predicted"/>
<protein>
    <submittedName>
        <fullName evidence="1">Uncharacterized protein</fullName>
    </submittedName>
</protein>
<comment type="caution">
    <text evidence="1">The sequence shown here is derived from an EMBL/GenBank/DDBJ whole genome shotgun (WGS) entry which is preliminary data.</text>
</comment>
<dbReference type="AlphaFoldDB" id="A0A8H5ERQ5"/>
<dbReference type="OrthoDB" id="2893324at2759"/>